<dbReference type="EMBL" id="JBHSSM010000038">
    <property type="protein sequence ID" value="MFC6316436.1"/>
    <property type="molecule type" value="Genomic_DNA"/>
</dbReference>
<evidence type="ECO:0000313" key="4">
    <source>
        <dbReference type="Proteomes" id="UP001596310"/>
    </source>
</evidence>
<proteinExistence type="predicted"/>
<dbReference type="Pfam" id="PF12682">
    <property type="entry name" value="Flavodoxin_4"/>
    <property type="match status" value="1"/>
</dbReference>
<dbReference type="RefSeq" id="WP_225422192.1">
    <property type="nucleotide sequence ID" value="NZ_JBHSSM010000038.1"/>
</dbReference>
<keyword evidence="4" id="KW-1185">Reference proteome</keyword>
<dbReference type="InterPro" id="IPR029039">
    <property type="entry name" value="Flavoprotein-like_sf"/>
</dbReference>
<feature type="region of interest" description="Disordered" evidence="1">
    <location>
        <begin position="37"/>
        <end position="61"/>
    </location>
</feature>
<accession>A0ABW1URW2</accession>
<protein>
    <submittedName>
        <fullName evidence="3">Flavodoxin family protein</fullName>
    </submittedName>
</protein>
<dbReference type="InterPro" id="IPR008254">
    <property type="entry name" value="Flavodoxin/NO_synth"/>
</dbReference>
<dbReference type="SUPFAM" id="SSF52218">
    <property type="entry name" value="Flavoproteins"/>
    <property type="match status" value="1"/>
</dbReference>
<evidence type="ECO:0000313" key="3">
    <source>
        <dbReference type="EMBL" id="MFC6316436.1"/>
    </source>
</evidence>
<reference evidence="4" key="1">
    <citation type="journal article" date="2019" name="Int. J. Syst. Evol. Microbiol.">
        <title>The Global Catalogue of Microorganisms (GCM) 10K type strain sequencing project: providing services to taxonomists for standard genome sequencing and annotation.</title>
        <authorList>
            <consortium name="The Broad Institute Genomics Platform"/>
            <consortium name="The Broad Institute Genome Sequencing Center for Infectious Disease"/>
            <person name="Wu L."/>
            <person name="Ma J."/>
        </authorList>
    </citation>
    <scope>NUCLEOTIDE SEQUENCE [LARGE SCALE GENOMIC DNA]</scope>
    <source>
        <strain evidence="4">CCM 8897</strain>
    </source>
</reference>
<evidence type="ECO:0000259" key="2">
    <source>
        <dbReference type="PROSITE" id="PS50902"/>
    </source>
</evidence>
<sequence>MKRRSLVLVIVAIIGLVALGGGLVNLVKQQGTVTSRRAQTSRQDLVSSTSKKTKSSQAEIAGQPIKAPQLGKSAAAWQNGAGTVSDGHDTNQINQPTRQLTKSAKSIIIYYSRSGSTELLASKIAQQTKADILEIVVKTPYAANYSATLARANSERAAQDYPALDLVIPDLAQYRTVYLGYPIWAMTLSHPMTAFLEKAGGQLDQKKIAPFMTQGGYGEGDSVQQIRQILTRVGGQNNRFTRALVVDGNKVDRADQQVARWLQQVDQTN</sequence>
<organism evidence="3 4">
    <name type="scientific">Lapidilactobacillus achengensis</name>
    <dbReference type="NCBI Taxonomy" id="2486000"/>
    <lineage>
        <taxon>Bacteria</taxon>
        <taxon>Bacillati</taxon>
        <taxon>Bacillota</taxon>
        <taxon>Bacilli</taxon>
        <taxon>Lactobacillales</taxon>
        <taxon>Lactobacillaceae</taxon>
        <taxon>Lapidilactobacillus</taxon>
    </lineage>
</organism>
<dbReference type="PROSITE" id="PS00201">
    <property type="entry name" value="FLAVODOXIN"/>
    <property type="match status" value="1"/>
</dbReference>
<dbReference type="PANTHER" id="PTHR39201:SF1">
    <property type="entry name" value="FLAVODOXIN-LIKE DOMAIN-CONTAINING PROTEIN"/>
    <property type="match status" value="1"/>
</dbReference>
<dbReference type="Gene3D" id="3.40.50.360">
    <property type="match status" value="1"/>
</dbReference>
<dbReference type="InterPro" id="IPR001226">
    <property type="entry name" value="Flavodoxin_CS"/>
</dbReference>
<feature type="domain" description="Flavodoxin-like" evidence="2">
    <location>
        <begin position="106"/>
        <end position="266"/>
    </location>
</feature>
<evidence type="ECO:0000256" key="1">
    <source>
        <dbReference type="SAM" id="MobiDB-lite"/>
    </source>
</evidence>
<comment type="caution">
    <text evidence="3">The sequence shown here is derived from an EMBL/GenBank/DDBJ whole genome shotgun (WGS) entry which is preliminary data.</text>
</comment>
<feature type="compositionally biased region" description="Polar residues" evidence="1">
    <location>
        <begin position="37"/>
        <end position="46"/>
    </location>
</feature>
<gene>
    <name evidence="3" type="ORF">ACFQHW_12780</name>
</gene>
<dbReference type="Proteomes" id="UP001596310">
    <property type="component" value="Unassembled WGS sequence"/>
</dbReference>
<dbReference type="PROSITE" id="PS50902">
    <property type="entry name" value="FLAVODOXIN_LIKE"/>
    <property type="match status" value="1"/>
</dbReference>
<dbReference type="PANTHER" id="PTHR39201">
    <property type="entry name" value="EXPORTED PROTEIN-RELATED"/>
    <property type="match status" value="1"/>
</dbReference>
<name>A0ABW1URW2_9LACO</name>